<dbReference type="InParanoid" id="D1YZW7"/>
<evidence type="ECO:0000313" key="3">
    <source>
        <dbReference type="Proteomes" id="UP000001882"/>
    </source>
</evidence>
<evidence type="ECO:0000259" key="1">
    <source>
        <dbReference type="Pfam" id="PF19134"/>
    </source>
</evidence>
<name>D1YZW7_METPS</name>
<dbReference type="InterPro" id="IPR036388">
    <property type="entry name" value="WH-like_DNA-bd_sf"/>
</dbReference>
<reference evidence="3" key="3">
    <citation type="journal article" date="2011" name="PLoS ONE">
        <title>Genome sequence of a mesophilic hydrogenotrophic methanogen Methanocella paludicola, the first cultivated representative of the order Methanocellales.</title>
        <authorList>
            <person name="Sakai S."/>
            <person name="Takaki Y."/>
            <person name="Shimamura S."/>
            <person name="Sekine M."/>
            <person name="Tajima T."/>
            <person name="Kosugi H."/>
            <person name="Ichikawa N."/>
            <person name="Tasumi E."/>
            <person name="Hiraki A.T."/>
            <person name="Shimizu A."/>
            <person name="Kato Y."/>
            <person name="Nishiko R."/>
            <person name="Mori K."/>
            <person name="Fujita N."/>
            <person name="Imachi H."/>
            <person name="Takai K."/>
        </authorList>
    </citation>
    <scope>NUCLEOTIDE SEQUENCE [LARGE SCALE GENOMIC DNA]</scope>
    <source>
        <strain evidence="3">DSM 17711 / JCM 13418 / NBRC 101707 / SANAE</strain>
    </source>
</reference>
<dbReference type="STRING" id="304371.MCP_1917"/>
<protein>
    <recommendedName>
        <fullName evidence="1">DUF5817 domain-containing protein</fullName>
    </recommendedName>
</protein>
<reference evidence="2 3" key="1">
    <citation type="journal article" date="2007" name="Appl. Environ. Microbiol.">
        <title>Isolation of key methanogens for global methane emission from rice paddy fields: a novel isolate affiliated with the clone cluster rice cluster I.</title>
        <authorList>
            <person name="Sakai S."/>
            <person name="Imachi H."/>
            <person name="Sekiguchi Y."/>
            <person name="Ohashi A."/>
            <person name="Harada H."/>
            <person name="Kamagata Y."/>
        </authorList>
    </citation>
    <scope>NUCLEOTIDE SEQUENCE [LARGE SCALE GENOMIC DNA]</scope>
    <source>
        <strain evidence="3">DSM 17711 / JCM 13418 / NBRC 101707 / SANAE</strain>
    </source>
</reference>
<gene>
    <name evidence="2" type="ordered locus">MCP_1917</name>
</gene>
<dbReference type="RefSeq" id="WP_012900666.1">
    <property type="nucleotide sequence ID" value="NC_013665.1"/>
</dbReference>
<organism evidence="2 3">
    <name type="scientific">Methanocella paludicola (strain DSM 17711 / JCM 13418 / NBRC 101707 / SANAE)</name>
    <dbReference type="NCBI Taxonomy" id="304371"/>
    <lineage>
        <taxon>Archaea</taxon>
        <taxon>Methanobacteriati</taxon>
        <taxon>Methanobacteriota</taxon>
        <taxon>Stenosarchaea group</taxon>
        <taxon>Methanomicrobia</taxon>
        <taxon>Methanocellales</taxon>
        <taxon>Methanocellaceae</taxon>
        <taxon>Methanocella</taxon>
    </lineage>
</organism>
<dbReference type="Pfam" id="PF19134">
    <property type="entry name" value="DUF5817"/>
    <property type="match status" value="1"/>
</dbReference>
<accession>D1YZW7</accession>
<dbReference type="eggNOG" id="arCOG02259">
    <property type="taxonomic scope" value="Archaea"/>
</dbReference>
<dbReference type="Gene3D" id="3.90.820.10">
    <property type="entry name" value="Structural Genomics, Unknown Function 30-nov-00 1gh9 Mol_id"/>
    <property type="match status" value="1"/>
</dbReference>
<dbReference type="Gene3D" id="1.10.10.10">
    <property type="entry name" value="Winged helix-like DNA-binding domain superfamily/Winged helix DNA-binding domain"/>
    <property type="match status" value="1"/>
</dbReference>
<feature type="domain" description="DUF5817" evidence="1">
    <location>
        <begin position="4"/>
        <end position="60"/>
    </location>
</feature>
<keyword evidence="3" id="KW-1185">Reference proteome</keyword>
<dbReference type="KEGG" id="mpd:MCP_1917"/>
<dbReference type="GeneID" id="8681791"/>
<reference evidence="2 3" key="2">
    <citation type="journal article" date="2008" name="Int. J. Syst. Evol. Microbiol.">
        <title>Methanocella paludicola gen. nov., sp. nov., a methane-producing archaeon, the first isolate of the lineage 'Rice Cluster I', and proposal of the new archaeal order Methanocellales ord. nov.</title>
        <authorList>
            <person name="Sakai S."/>
            <person name="Imachi H."/>
            <person name="Hanada S."/>
            <person name="Ohashi A."/>
            <person name="Harada H."/>
            <person name="Kamagata Y."/>
        </authorList>
    </citation>
    <scope>NUCLEOTIDE SEQUENCE [LARGE SCALE GENOMIC DNA]</scope>
    <source>
        <strain evidence="3">DSM 17711 / JCM 13418 / NBRC 101707 / SANAE</strain>
    </source>
</reference>
<evidence type="ECO:0000313" key="2">
    <source>
        <dbReference type="EMBL" id="BAI61989.1"/>
    </source>
</evidence>
<dbReference type="EMBL" id="AP011532">
    <property type="protein sequence ID" value="BAI61989.1"/>
    <property type="molecule type" value="Genomic_DNA"/>
</dbReference>
<proteinExistence type="predicted"/>
<dbReference type="AlphaFoldDB" id="D1YZW7"/>
<dbReference type="Proteomes" id="UP000001882">
    <property type="component" value="Chromosome"/>
</dbReference>
<sequence>MPKFAVVVCPHCKNAFIMEPGHKTVSCRSCNKRLEASRLKVFFASDDFKEAQAARGSVVAGISGDTAAFEEALPGIGRDVMERIGEDVQEQRYMEDKRKVNEKMDEEARKTKKKGQQAILRDTFEELAENGDIDIEEYWKKISFSGIDRLKFDKWVEKLVETGVAYSPRFGYLRKS</sequence>
<dbReference type="InterPro" id="IPR043855">
    <property type="entry name" value="DUF5817"/>
</dbReference>